<dbReference type="PANTHER" id="PTHR30294:SF29">
    <property type="entry name" value="MULTIDRUG ABC TRANSPORTER PERMEASE YBHS-RELATED"/>
    <property type="match status" value="1"/>
</dbReference>
<comment type="subcellular location">
    <subcellularLocation>
        <location evidence="1">Cell membrane</location>
        <topology evidence="1">Multi-pass membrane protein</topology>
    </subcellularLocation>
</comment>
<feature type="transmembrane region" description="Helical" evidence="6">
    <location>
        <begin position="189"/>
        <end position="207"/>
    </location>
</feature>
<dbReference type="GO" id="GO:0005886">
    <property type="term" value="C:plasma membrane"/>
    <property type="evidence" value="ECO:0007669"/>
    <property type="project" value="UniProtKB-SubCell"/>
</dbReference>
<keyword evidence="2" id="KW-1003">Cell membrane</keyword>
<evidence type="ECO:0000256" key="3">
    <source>
        <dbReference type="ARBA" id="ARBA00022692"/>
    </source>
</evidence>
<dbReference type="PANTHER" id="PTHR30294">
    <property type="entry name" value="MEMBRANE COMPONENT OF ABC TRANSPORTER YHHJ-RELATED"/>
    <property type="match status" value="1"/>
</dbReference>
<dbReference type="GO" id="GO:0140359">
    <property type="term" value="F:ABC-type transporter activity"/>
    <property type="evidence" value="ECO:0007669"/>
    <property type="project" value="InterPro"/>
</dbReference>
<dbReference type="AlphaFoldDB" id="A0A1G8UZD8"/>
<evidence type="ECO:0000313" key="8">
    <source>
        <dbReference type="Proteomes" id="UP000198706"/>
    </source>
</evidence>
<evidence type="ECO:0000256" key="1">
    <source>
        <dbReference type="ARBA" id="ARBA00004651"/>
    </source>
</evidence>
<proteinExistence type="predicted"/>
<keyword evidence="5 6" id="KW-0472">Membrane</keyword>
<gene>
    <name evidence="7" type="ORF">SAMN05216186_10246</name>
</gene>
<dbReference type="InterPro" id="IPR051449">
    <property type="entry name" value="ABC-2_transporter_component"/>
</dbReference>
<evidence type="ECO:0000256" key="2">
    <source>
        <dbReference type="ARBA" id="ARBA00022475"/>
    </source>
</evidence>
<evidence type="ECO:0000256" key="6">
    <source>
        <dbReference type="SAM" id="Phobius"/>
    </source>
</evidence>
<evidence type="ECO:0000256" key="5">
    <source>
        <dbReference type="ARBA" id="ARBA00023136"/>
    </source>
</evidence>
<organism evidence="7 8">
    <name type="scientific">Pseudomonas indica</name>
    <dbReference type="NCBI Taxonomy" id="137658"/>
    <lineage>
        <taxon>Bacteria</taxon>
        <taxon>Pseudomonadati</taxon>
        <taxon>Pseudomonadota</taxon>
        <taxon>Gammaproteobacteria</taxon>
        <taxon>Pseudomonadales</taxon>
        <taxon>Pseudomonadaceae</taxon>
        <taxon>Pseudomonas</taxon>
    </lineage>
</organism>
<keyword evidence="4 6" id="KW-1133">Transmembrane helix</keyword>
<feature type="transmembrane region" description="Helical" evidence="6">
    <location>
        <begin position="12"/>
        <end position="38"/>
    </location>
</feature>
<feature type="transmembrane region" description="Helical" evidence="6">
    <location>
        <begin position="95"/>
        <end position="119"/>
    </location>
</feature>
<feature type="transmembrane region" description="Helical" evidence="6">
    <location>
        <begin position="131"/>
        <end position="149"/>
    </location>
</feature>
<dbReference type="EMBL" id="FNFD01000002">
    <property type="protein sequence ID" value="SDJ59181.1"/>
    <property type="molecule type" value="Genomic_DNA"/>
</dbReference>
<reference evidence="7 8" key="1">
    <citation type="submission" date="2016-10" db="EMBL/GenBank/DDBJ databases">
        <authorList>
            <person name="de Groot N.N."/>
        </authorList>
    </citation>
    <scope>NUCLEOTIDE SEQUENCE [LARGE SCALE GENOMIC DNA]</scope>
    <source>
        <strain evidence="7 8">JCM 21544</strain>
    </source>
</reference>
<sequence length="244" mass="27017">MKQLLVVFKRELASYFATPLAYVFIVIFLVLSGVFTFYLGGFYERGQADLSPFFNFHPWLYLFLVPAIAMRLWAEERKSGSIELLMTLPITRFEAVTGKFLAAWAFAGIALMLTFPMVITVNYLGEPDNGAILTAYIGSWLLAGSYLAIGSCMSALAKNQVIAFILAVSVCFLFIVSGFPLVLDAFNAWAPQWLLDAVSSLSFLIRFDAISKGVIDLRDLLYFVTLIAAWLAATAVVVDLKKAD</sequence>
<dbReference type="Pfam" id="PF12679">
    <property type="entry name" value="ABC2_membrane_2"/>
    <property type="match status" value="1"/>
</dbReference>
<feature type="transmembrane region" description="Helical" evidence="6">
    <location>
        <begin position="58"/>
        <end position="74"/>
    </location>
</feature>
<evidence type="ECO:0000313" key="7">
    <source>
        <dbReference type="EMBL" id="SDJ59181.1"/>
    </source>
</evidence>
<keyword evidence="3 6" id="KW-0812">Transmembrane</keyword>
<dbReference type="Proteomes" id="UP000198706">
    <property type="component" value="Unassembled WGS sequence"/>
</dbReference>
<feature type="transmembrane region" description="Helical" evidence="6">
    <location>
        <begin position="161"/>
        <end position="183"/>
    </location>
</feature>
<dbReference type="RefSeq" id="WP_084336817.1">
    <property type="nucleotide sequence ID" value="NZ_FNFD01000002.1"/>
</dbReference>
<keyword evidence="8" id="KW-1185">Reference proteome</keyword>
<feature type="transmembrane region" description="Helical" evidence="6">
    <location>
        <begin position="219"/>
        <end position="238"/>
    </location>
</feature>
<dbReference type="STRING" id="137658.SAMN05216186_10246"/>
<protein>
    <submittedName>
        <fullName evidence="7">ABC-2 type transport system permease protein</fullName>
    </submittedName>
</protein>
<evidence type="ECO:0000256" key="4">
    <source>
        <dbReference type="ARBA" id="ARBA00022989"/>
    </source>
</evidence>
<name>A0A1G8UZD8_9PSED</name>
<accession>A0A1G8UZD8</accession>